<evidence type="ECO:0000313" key="3">
    <source>
        <dbReference type="Proteomes" id="UP000677228"/>
    </source>
</evidence>
<accession>A0A8S2DC55</accession>
<dbReference type="InterPro" id="IPR027417">
    <property type="entry name" value="P-loop_NTPase"/>
</dbReference>
<dbReference type="PANTHER" id="PTHR36451:SF1">
    <property type="entry name" value="OMEGA-HYDROXY-BETA-DIHYDROMENAQUINONE-9 SULFOTRANSFERASE STF3"/>
    <property type="match status" value="1"/>
</dbReference>
<dbReference type="InterPro" id="IPR052736">
    <property type="entry name" value="Stf3_sulfotransferase"/>
</dbReference>
<dbReference type="AlphaFoldDB" id="A0A8S2DC55"/>
<dbReference type="SUPFAM" id="SSF52540">
    <property type="entry name" value="P-loop containing nucleoside triphosphate hydrolases"/>
    <property type="match status" value="1"/>
</dbReference>
<dbReference type="Gene3D" id="3.40.50.300">
    <property type="entry name" value="P-loop containing nucleotide triphosphate hydrolases"/>
    <property type="match status" value="1"/>
</dbReference>
<dbReference type="Proteomes" id="UP000677228">
    <property type="component" value="Unassembled WGS sequence"/>
</dbReference>
<dbReference type="Proteomes" id="UP000682733">
    <property type="component" value="Unassembled WGS sequence"/>
</dbReference>
<evidence type="ECO:0008006" key="4">
    <source>
        <dbReference type="Google" id="ProtNLM"/>
    </source>
</evidence>
<evidence type="ECO:0000313" key="2">
    <source>
        <dbReference type="EMBL" id="CAF3705388.1"/>
    </source>
</evidence>
<organism evidence="1 3">
    <name type="scientific">Didymodactylos carnosus</name>
    <dbReference type="NCBI Taxonomy" id="1234261"/>
    <lineage>
        <taxon>Eukaryota</taxon>
        <taxon>Metazoa</taxon>
        <taxon>Spiralia</taxon>
        <taxon>Gnathifera</taxon>
        <taxon>Rotifera</taxon>
        <taxon>Eurotatoria</taxon>
        <taxon>Bdelloidea</taxon>
        <taxon>Philodinida</taxon>
        <taxon>Philodinidae</taxon>
        <taxon>Didymodactylos</taxon>
    </lineage>
</organism>
<protein>
    <recommendedName>
        <fullName evidence="4">Reverse transcriptase domain-containing protein</fullName>
    </recommendedName>
</protein>
<sequence length="161" mass="18834">MVPKILKFLSSHKLISKNQSGHLPRHSTTAQLVEIVHRIAKGFTKNEPTMAAFIDFSKAFDKVPIEGSYSGSYRAFQDASNVKGIFDLNYQNLFNNPILSVQQIYKYFNYEYTEEFHQNMLKWLMQNPQGKQGRNNYGLEQFGFTAQEVDKHYRKYTDMFL</sequence>
<proteinExistence type="predicted"/>
<dbReference type="PANTHER" id="PTHR36451">
    <property type="entry name" value="PAPS-DEPENDENT SULFOTRANSFERASE STF3"/>
    <property type="match status" value="1"/>
</dbReference>
<name>A0A8S2DC55_9BILA</name>
<comment type="caution">
    <text evidence="1">The sequence shown here is derived from an EMBL/GenBank/DDBJ whole genome shotgun (WGS) entry which is preliminary data.</text>
</comment>
<dbReference type="EMBL" id="CAJNOK010004177">
    <property type="protein sequence ID" value="CAF0928490.1"/>
    <property type="molecule type" value="Genomic_DNA"/>
</dbReference>
<dbReference type="EMBL" id="CAJOBA010004180">
    <property type="protein sequence ID" value="CAF3705388.1"/>
    <property type="molecule type" value="Genomic_DNA"/>
</dbReference>
<reference evidence="1" key="1">
    <citation type="submission" date="2021-02" db="EMBL/GenBank/DDBJ databases">
        <authorList>
            <person name="Nowell W R."/>
        </authorList>
    </citation>
    <scope>NUCLEOTIDE SEQUENCE</scope>
</reference>
<evidence type="ECO:0000313" key="1">
    <source>
        <dbReference type="EMBL" id="CAF0928490.1"/>
    </source>
</evidence>
<gene>
    <name evidence="1" type="ORF">OVA965_LOCUS11018</name>
    <name evidence="2" type="ORF">TMI583_LOCUS11015</name>
</gene>